<keyword evidence="4" id="KW-0479">Metal-binding</keyword>
<keyword evidence="3" id="KW-0004">4Fe-4S</keyword>
<organism evidence="10 11">
    <name type="scientific">candidate division CSSED10-310 bacterium</name>
    <dbReference type="NCBI Taxonomy" id="2855610"/>
    <lineage>
        <taxon>Bacteria</taxon>
        <taxon>Bacteria division CSSED10-310</taxon>
    </lineage>
</organism>
<evidence type="ECO:0000313" key="10">
    <source>
        <dbReference type="EMBL" id="MFC1850345.1"/>
    </source>
</evidence>
<comment type="cofactor">
    <cofactor evidence="1">
        <name>[4Fe-4S] cluster</name>
        <dbReference type="ChEBI" id="CHEBI:49883"/>
    </cofactor>
</comment>
<sequence>MTGKYKGYMGQYLDIDLSTGRVEKFDMSDTEKEHYIGNKGIASKLLYDNLLSGCAPLGEDNILILNTGPLTGSGAPTSARFNIAAKSPLTGCIGTSNCGGNFGIYLKRAGYDGVLLRGKAQKPSLVEINEDTVRITAAGDLWGLDTEKTQAELKQWPGRAVIGPAGENQVLFASVTSNERVAGRTGLGAVMGSKNVKAVLARGQKKIPIADPKAFKACCKAWAKMLRDHPTTGQTLPKYGTASLVNLTNASYTLATRNFVAGRFEQAASISGEYMAEKYLVKNSGCTFCPIHCGRVVKHQGQKIKGPEFETLGLIGSNLGIGDLERIIELNYKADLLGLDTITFGSVIGFATELCQRGFLDWGLEFGKAEKLPQLMEDIAHRRGRGAELAEGVKRMADRYGGHEFAIHSKGLELAAYEPRGAVGHGLGYATANRGGCHLNGGYTIYYEAVGPLSVDPLSEKAKPALVVFNQNAFDAISACGCCLLTSYAVIPKEVVNLNLFWPIPELISEVIKFSRHVLDHQLKLLPWALPIHIQLIPQTRLVSTLTGMNMNLGTFLEAGDRIFNTDRMFNMKHGIDPKADSLPYRLTHVAQRPDLPKSKVHLQKMLPDYYKVRGWDEYGIPTMEKLNSLNIQPMKV</sequence>
<dbReference type="InterPro" id="IPR036503">
    <property type="entry name" value="Ald_Fedxn_OxRdtase_N_sf"/>
</dbReference>
<evidence type="ECO:0000256" key="3">
    <source>
        <dbReference type="ARBA" id="ARBA00022485"/>
    </source>
</evidence>
<evidence type="ECO:0000256" key="8">
    <source>
        <dbReference type="ARBA" id="ARBA00049934"/>
    </source>
</evidence>
<name>A0ABV6YVW6_UNCC1</name>
<evidence type="ECO:0000256" key="4">
    <source>
        <dbReference type="ARBA" id="ARBA00022723"/>
    </source>
</evidence>
<dbReference type="PANTHER" id="PTHR30038">
    <property type="entry name" value="ALDEHYDE FERREDOXIN OXIDOREDUCTASE"/>
    <property type="match status" value="1"/>
</dbReference>
<dbReference type="InterPro" id="IPR036021">
    <property type="entry name" value="Tungsten_al_ferr_oxy-like_C"/>
</dbReference>
<reference evidence="10 11" key="1">
    <citation type="submission" date="2024-09" db="EMBL/GenBank/DDBJ databases">
        <title>Laminarin stimulates single cell rates of sulfate reduction while oxygen inhibits transcriptomic activity in coastal marine sediment.</title>
        <authorList>
            <person name="Lindsay M."/>
            <person name="Orcutt B."/>
            <person name="Emerson D."/>
            <person name="Stepanauskas R."/>
            <person name="D'Angelo T."/>
        </authorList>
    </citation>
    <scope>NUCLEOTIDE SEQUENCE [LARGE SCALE GENOMIC DNA]</scope>
    <source>
        <strain evidence="10">SAG AM-311-K15</strain>
    </source>
</reference>
<keyword evidence="7" id="KW-0411">Iron-sulfur</keyword>
<gene>
    <name evidence="10" type="ORF">ACFL27_09160</name>
</gene>
<dbReference type="Pfam" id="PF01314">
    <property type="entry name" value="AFOR_C"/>
    <property type="match status" value="1"/>
</dbReference>
<evidence type="ECO:0000256" key="7">
    <source>
        <dbReference type="ARBA" id="ARBA00023014"/>
    </source>
</evidence>
<comment type="similarity">
    <text evidence="2">Belongs to the AOR/FOR family.</text>
</comment>
<keyword evidence="5" id="KW-0560">Oxidoreductase</keyword>
<accession>A0ABV6YVW6</accession>
<dbReference type="EMBL" id="JBHPBY010000093">
    <property type="protein sequence ID" value="MFC1850345.1"/>
    <property type="molecule type" value="Genomic_DNA"/>
</dbReference>
<dbReference type="SMART" id="SM00790">
    <property type="entry name" value="AFOR_N"/>
    <property type="match status" value="1"/>
</dbReference>
<proteinExistence type="inferred from homology"/>
<dbReference type="Gene3D" id="1.10.599.10">
    <property type="entry name" value="Aldehyde Ferredoxin Oxidoreductase Protein, subunit A, domain 3"/>
    <property type="match status" value="2"/>
</dbReference>
<keyword evidence="11" id="KW-1185">Reference proteome</keyword>
<evidence type="ECO:0000256" key="6">
    <source>
        <dbReference type="ARBA" id="ARBA00023004"/>
    </source>
</evidence>
<dbReference type="SUPFAM" id="SSF48310">
    <property type="entry name" value="Aldehyde ferredoxin oxidoreductase, C-terminal domains"/>
    <property type="match status" value="1"/>
</dbReference>
<protein>
    <submittedName>
        <fullName evidence="10">Aldehyde ferredoxin oxidoreductase family protein</fullName>
    </submittedName>
</protein>
<dbReference type="Gene3D" id="1.10.569.10">
    <property type="entry name" value="Aldehyde Ferredoxin Oxidoreductase Protein, subunit A, domain 2"/>
    <property type="match status" value="1"/>
</dbReference>
<evidence type="ECO:0000256" key="1">
    <source>
        <dbReference type="ARBA" id="ARBA00001966"/>
    </source>
</evidence>
<dbReference type="PANTHER" id="PTHR30038:SF0">
    <property type="entry name" value="TUNGSTEN-CONTAINING ALDEHYDE FERREDOXIN OXIDOREDUCTASE"/>
    <property type="match status" value="1"/>
</dbReference>
<comment type="cofactor">
    <cofactor evidence="8">
        <name>tungstopterin</name>
        <dbReference type="ChEBI" id="CHEBI:30402"/>
    </cofactor>
</comment>
<comment type="caution">
    <text evidence="10">The sequence shown here is derived from an EMBL/GenBank/DDBJ whole genome shotgun (WGS) entry which is preliminary data.</text>
</comment>
<evidence type="ECO:0000313" key="11">
    <source>
        <dbReference type="Proteomes" id="UP001594351"/>
    </source>
</evidence>
<evidence type="ECO:0000256" key="5">
    <source>
        <dbReference type="ARBA" id="ARBA00023002"/>
    </source>
</evidence>
<evidence type="ECO:0000256" key="2">
    <source>
        <dbReference type="ARBA" id="ARBA00011032"/>
    </source>
</evidence>
<dbReference type="Pfam" id="PF02730">
    <property type="entry name" value="AFOR_N"/>
    <property type="match status" value="1"/>
</dbReference>
<evidence type="ECO:0000259" key="9">
    <source>
        <dbReference type="SMART" id="SM00790"/>
    </source>
</evidence>
<dbReference type="InterPro" id="IPR013985">
    <property type="entry name" value="Ald_Fedxn_OxRdtase_dom3"/>
</dbReference>
<dbReference type="InterPro" id="IPR013984">
    <property type="entry name" value="Ald_Fedxn_OxRdtase_dom2"/>
</dbReference>
<dbReference type="InterPro" id="IPR013983">
    <property type="entry name" value="Ald_Fedxn_OxRdtase_N"/>
</dbReference>
<feature type="domain" description="Aldehyde ferredoxin oxidoreductase N-terminal" evidence="9">
    <location>
        <begin position="8"/>
        <end position="205"/>
    </location>
</feature>
<dbReference type="InterPro" id="IPR001203">
    <property type="entry name" value="OxRdtase_Ald_Fedxn_C"/>
</dbReference>
<dbReference type="InterPro" id="IPR051919">
    <property type="entry name" value="W-dependent_AOR"/>
</dbReference>
<dbReference type="Gene3D" id="3.60.9.10">
    <property type="entry name" value="Aldehyde ferredoxin oxidoreductase, N-terminal domain"/>
    <property type="match status" value="1"/>
</dbReference>
<dbReference type="SUPFAM" id="SSF56228">
    <property type="entry name" value="Aldehyde ferredoxin oxidoreductase, N-terminal domain"/>
    <property type="match status" value="1"/>
</dbReference>
<keyword evidence="6" id="KW-0408">Iron</keyword>
<dbReference type="Proteomes" id="UP001594351">
    <property type="component" value="Unassembled WGS sequence"/>
</dbReference>